<evidence type="ECO:0000256" key="8">
    <source>
        <dbReference type="ARBA" id="ARBA00023295"/>
    </source>
</evidence>
<dbReference type="Proteomes" id="UP000295807">
    <property type="component" value="Unassembled WGS sequence"/>
</dbReference>
<name>A0A4R3KVA7_9SPHI</name>
<evidence type="ECO:0000313" key="10">
    <source>
        <dbReference type="EMBL" id="TCS88299.1"/>
    </source>
</evidence>
<proteinExistence type="inferred from homology"/>
<evidence type="ECO:0000256" key="2">
    <source>
        <dbReference type="ARBA" id="ARBA00001913"/>
    </source>
</evidence>
<dbReference type="SUPFAM" id="SSF49303">
    <property type="entry name" value="beta-Galactosidase/glucuronidase domain"/>
    <property type="match status" value="2"/>
</dbReference>
<dbReference type="InterPro" id="IPR006104">
    <property type="entry name" value="Glyco_hydro_2_N"/>
</dbReference>
<keyword evidence="8" id="KW-0326">Glycosidase</keyword>
<dbReference type="GO" id="GO:0009341">
    <property type="term" value="C:beta-galactosidase complex"/>
    <property type="evidence" value="ECO:0007669"/>
    <property type="project" value="InterPro"/>
</dbReference>
<dbReference type="InterPro" id="IPR017853">
    <property type="entry name" value="GH"/>
</dbReference>
<dbReference type="EMBL" id="SMAD01000003">
    <property type="protein sequence ID" value="TCS88299.1"/>
    <property type="molecule type" value="Genomic_DNA"/>
</dbReference>
<sequence>MPDKVTLKLFVFCALIVFQFNLKGQVLSRENSGNAETEQAPDGPGTWYFPYESLDKAIAANPAASERTISLEGPWKFSTDAKRFSPGFYTPEFDDASWETVKIPGESRATENGEIRTSENKAIGAAGNKDRSTAAASRDERAEVILFRKKINLDEIWAEKQLFISPGMHTATAIWVNGHRVGQTAAGSPKAEFNITPFLQPGENLLALELALGRGQGVGAGTTLVQDLLSGMVKGMLYSRPEMHFQGIGLTGSLDKNRRKGLLELDIRVENRMDSVKERFWGVLREPIYSEATVNAQLVDDEGNEIIDFRKDNTYKIRGGDRMAFHFEGTVDDVKPWSHETPYCYRLNITLLDGAGQVLEVVSQQVGFRTVEVEEEMLHVNGVPVPLRVFKPGPRPLFSMDREQLMQDIREIKQGNFNAVYASSYFTYPSWYRLCNLYGVYVLDKRVHGNKNNPSIISLSQKERLPEAGKPVVDLLLADFLKGTIGVRNHFAFRDLSGYYLQWEILRNGKKAEEGRVEQLPVASGQETGLSLGYKMRFYEGNDYFLNLRLKTKTGDSLVPPDFTVASRQFRLGPYHYEEEYQVDKGMIDVTDDPGSIVLNGYDFRIVFDKGKGQISRYSYKGRELMNEGPELNFRKLLVPQDSLKESHTLWNEAADKGNIIDYKVTEDVNGNYYISFTKVLLGGDARLFQKFRVDGRGAILVENVFVRMQGDYPLMPGFGTSFRLPGDYREMEWYGREPAAQNEIGIYSGPISANTGSDKRDVRWVRLSREDGYGLLIRKENQLLNLTAAREGAGDGPVLLSVDLAQQALPFKSRNFTYRIIPYISSANVQ</sequence>
<evidence type="ECO:0000259" key="9">
    <source>
        <dbReference type="SMART" id="SM01038"/>
    </source>
</evidence>
<dbReference type="AlphaFoldDB" id="A0A4R3KVA7"/>
<dbReference type="SMART" id="SM01038">
    <property type="entry name" value="Bgal_small_N"/>
    <property type="match status" value="1"/>
</dbReference>
<dbReference type="SUPFAM" id="SSF74650">
    <property type="entry name" value="Galactose mutarotase-like"/>
    <property type="match status" value="1"/>
</dbReference>
<evidence type="ECO:0000313" key="11">
    <source>
        <dbReference type="Proteomes" id="UP000295807"/>
    </source>
</evidence>
<dbReference type="InterPro" id="IPR050347">
    <property type="entry name" value="Bact_Beta-galactosidase"/>
</dbReference>
<keyword evidence="7" id="KW-0106">Calcium</keyword>
<evidence type="ECO:0000256" key="7">
    <source>
        <dbReference type="ARBA" id="ARBA00022837"/>
    </source>
</evidence>
<dbReference type="PANTHER" id="PTHR46323">
    <property type="entry name" value="BETA-GALACTOSIDASE"/>
    <property type="match status" value="1"/>
</dbReference>
<dbReference type="InterPro" id="IPR032312">
    <property type="entry name" value="LacZ_4"/>
</dbReference>
<dbReference type="InterPro" id="IPR036156">
    <property type="entry name" value="Beta-gal/glucu_dom_sf"/>
</dbReference>
<dbReference type="InterPro" id="IPR006102">
    <property type="entry name" value="Ig-like_GH2"/>
</dbReference>
<dbReference type="Pfam" id="PF02929">
    <property type="entry name" value="Bgal_small_N"/>
    <property type="match status" value="1"/>
</dbReference>
<dbReference type="InterPro" id="IPR011013">
    <property type="entry name" value="Gal_mutarotase_sf_dom"/>
</dbReference>
<comment type="catalytic activity">
    <reaction evidence="1">
        <text>Hydrolysis of terminal non-reducing beta-D-galactose residues in beta-D-galactosides.</text>
        <dbReference type="EC" id="3.2.1.23"/>
    </reaction>
</comment>
<comment type="subunit">
    <text evidence="4">Monomer.</text>
</comment>
<dbReference type="Pfam" id="PF00703">
    <property type="entry name" value="Glyco_hydro_2"/>
    <property type="match status" value="1"/>
</dbReference>
<dbReference type="RefSeq" id="WP_132128517.1">
    <property type="nucleotide sequence ID" value="NZ_CP042432.1"/>
</dbReference>
<reference evidence="10 11" key="1">
    <citation type="submission" date="2019-03" db="EMBL/GenBank/DDBJ databases">
        <title>Genomic Encyclopedia of Type Strains, Phase IV (KMG-IV): sequencing the most valuable type-strain genomes for metagenomic binning, comparative biology and taxonomic classification.</title>
        <authorList>
            <person name="Goeker M."/>
        </authorList>
    </citation>
    <scope>NUCLEOTIDE SEQUENCE [LARGE SCALE GENOMIC DNA]</scope>
    <source>
        <strain evidence="10 11">DSM 21100</strain>
    </source>
</reference>
<comment type="cofactor">
    <cofactor evidence="2">
        <name>Ca(2+)</name>
        <dbReference type="ChEBI" id="CHEBI:29108"/>
    </cofactor>
</comment>
<dbReference type="GO" id="GO:0004565">
    <property type="term" value="F:beta-galactosidase activity"/>
    <property type="evidence" value="ECO:0007669"/>
    <property type="project" value="UniProtKB-EC"/>
</dbReference>
<dbReference type="OrthoDB" id="9801077at2"/>
<gene>
    <name evidence="10" type="ORF">EDD80_103162</name>
</gene>
<dbReference type="Pfam" id="PF02836">
    <property type="entry name" value="Glyco_hydro_2_C"/>
    <property type="match status" value="1"/>
</dbReference>
<keyword evidence="11" id="KW-1185">Reference proteome</keyword>
<dbReference type="InterPro" id="IPR006103">
    <property type="entry name" value="Glyco_hydro_2_cat"/>
</dbReference>
<organism evidence="10 11">
    <name type="scientific">Anseongella ginsenosidimutans</name>
    <dbReference type="NCBI Taxonomy" id="496056"/>
    <lineage>
        <taxon>Bacteria</taxon>
        <taxon>Pseudomonadati</taxon>
        <taxon>Bacteroidota</taxon>
        <taxon>Sphingobacteriia</taxon>
        <taxon>Sphingobacteriales</taxon>
        <taxon>Sphingobacteriaceae</taxon>
        <taxon>Anseongella</taxon>
    </lineage>
</organism>
<feature type="domain" description="Beta galactosidase small chain/" evidence="9">
    <location>
        <begin position="598"/>
        <end position="822"/>
    </location>
</feature>
<dbReference type="Gene3D" id="2.70.98.10">
    <property type="match status" value="1"/>
</dbReference>
<dbReference type="GO" id="GO:0030246">
    <property type="term" value="F:carbohydrate binding"/>
    <property type="evidence" value="ECO:0007669"/>
    <property type="project" value="InterPro"/>
</dbReference>
<accession>A0A4R3KVA7</accession>
<dbReference type="Gene3D" id="2.60.40.10">
    <property type="entry name" value="Immunoglobulins"/>
    <property type="match status" value="2"/>
</dbReference>
<comment type="caution">
    <text evidence="10">The sequence shown here is derived from an EMBL/GenBank/DDBJ whole genome shotgun (WGS) entry which is preliminary data.</text>
</comment>
<dbReference type="InterPro" id="IPR013783">
    <property type="entry name" value="Ig-like_fold"/>
</dbReference>
<dbReference type="PANTHER" id="PTHR46323:SF2">
    <property type="entry name" value="BETA-GALACTOSIDASE"/>
    <property type="match status" value="1"/>
</dbReference>
<dbReference type="Gene3D" id="3.20.20.80">
    <property type="entry name" value="Glycosidases"/>
    <property type="match status" value="1"/>
</dbReference>
<dbReference type="SUPFAM" id="SSF51445">
    <property type="entry name" value="(Trans)glycosidases"/>
    <property type="match status" value="1"/>
</dbReference>
<dbReference type="InterPro" id="IPR008979">
    <property type="entry name" value="Galactose-bd-like_sf"/>
</dbReference>
<dbReference type="InterPro" id="IPR004199">
    <property type="entry name" value="B-gal_small/dom_5"/>
</dbReference>
<evidence type="ECO:0000256" key="1">
    <source>
        <dbReference type="ARBA" id="ARBA00001412"/>
    </source>
</evidence>
<evidence type="ECO:0000256" key="4">
    <source>
        <dbReference type="ARBA" id="ARBA00011245"/>
    </source>
</evidence>
<comment type="similarity">
    <text evidence="3">Belongs to the glycosyl hydrolase 2 family.</text>
</comment>
<evidence type="ECO:0000256" key="3">
    <source>
        <dbReference type="ARBA" id="ARBA00007401"/>
    </source>
</evidence>
<protein>
    <recommendedName>
        <fullName evidence="5">beta-galactosidase</fullName>
        <ecNumber evidence="5">3.2.1.23</ecNumber>
    </recommendedName>
</protein>
<dbReference type="GO" id="GO:0005990">
    <property type="term" value="P:lactose catabolic process"/>
    <property type="evidence" value="ECO:0007669"/>
    <property type="project" value="TreeGrafter"/>
</dbReference>
<dbReference type="Pfam" id="PF16353">
    <property type="entry name" value="LacZ_4"/>
    <property type="match status" value="1"/>
</dbReference>
<keyword evidence="6 10" id="KW-0378">Hydrolase</keyword>
<dbReference type="SUPFAM" id="SSF49785">
    <property type="entry name" value="Galactose-binding domain-like"/>
    <property type="match status" value="1"/>
</dbReference>
<dbReference type="EC" id="3.2.1.23" evidence="5"/>
<evidence type="ECO:0000256" key="6">
    <source>
        <dbReference type="ARBA" id="ARBA00022801"/>
    </source>
</evidence>
<dbReference type="InterPro" id="IPR014718">
    <property type="entry name" value="GH-type_carb-bd"/>
</dbReference>
<evidence type="ECO:0000256" key="5">
    <source>
        <dbReference type="ARBA" id="ARBA00012756"/>
    </source>
</evidence>
<dbReference type="Pfam" id="PF02837">
    <property type="entry name" value="Glyco_hydro_2_N"/>
    <property type="match status" value="1"/>
</dbReference>
<dbReference type="Gene3D" id="2.60.120.260">
    <property type="entry name" value="Galactose-binding domain-like"/>
    <property type="match status" value="1"/>
</dbReference>